<feature type="domain" description="Glutaredoxin" evidence="1">
    <location>
        <begin position="7"/>
        <end position="63"/>
    </location>
</feature>
<dbReference type="RefSeq" id="WP_379867460.1">
    <property type="nucleotide sequence ID" value="NZ_JBHTBW010000080.1"/>
</dbReference>
<comment type="caution">
    <text evidence="2">The sequence shown here is derived from an EMBL/GenBank/DDBJ whole genome shotgun (WGS) entry which is preliminary data.</text>
</comment>
<dbReference type="Pfam" id="PF00462">
    <property type="entry name" value="Glutaredoxin"/>
    <property type="match status" value="1"/>
</dbReference>
<dbReference type="Proteomes" id="UP001596500">
    <property type="component" value="Unassembled WGS sequence"/>
</dbReference>
<dbReference type="CDD" id="cd02976">
    <property type="entry name" value="NrdH"/>
    <property type="match status" value="1"/>
</dbReference>
<dbReference type="InterPro" id="IPR002109">
    <property type="entry name" value="Glutaredoxin"/>
</dbReference>
<dbReference type="PANTHER" id="PTHR34386">
    <property type="entry name" value="GLUTAREDOXIN"/>
    <property type="match status" value="1"/>
</dbReference>
<dbReference type="EMBL" id="JBHTBW010000080">
    <property type="protein sequence ID" value="MFC7443133.1"/>
    <property type="molecule type" value="Genomic_DNA"/>
</dbReference>
<dbReference type="Gene3D" id="3.40.30.10">
    <property type="entry name" value="Glutaredoxin"/>
    <property type="match status" value="1"/>
</dbReference>
<evidence type="ECO:0000313" key="3">
    <source>
        <dbReference type="Proteomes" id="UP001596500"/>
    </source>
</evidence>
<evidence type="ECO:0000259" key="1">
    <source>
        <dbReference type="Pfam" id="PF00462"/>
    </source>
</evidence>
<name>A0ABW2RQ63_9BACL</name>
<dbReference type="PROSITE" id="PS51354">
    <property type="entry name" value="GLUTAREDOXIN_2"/>
    <property type="match status" value="1"/>
</dbReference>
<reference evidence="3" key="1">
    <citation type="journal article" date="2019" name="Int. J. Syst. Evol. Microbiol.">
        <title>The Global Catalogue of Microorganisms (GCM) 10K type strain sequencing project: providing services to taxonomists for standard genome sequencing and annotation.</title>
        <authorList>
            <consortium name="The Broad Institute Genomics Platform"/>
            <consortium name="The Broad Institute Genome Sequencing Center for Infectious Disease"/>
            <person name="Wu L."/>
            <person name="Ma J."/>
        </authorList>
    </citation>
    <scope>NUCLEOTIDE SEQUENCE [LARGE SCALE GENOMIC DNA]</scope>
    <source>
        <strain evidence="3">CGMCC 1.12942</strain>
    </source>
</reference>
<gene>
    <name evidence="2" type="ORF">ACFQNG_18875</name>
</gene>
<sequence>MSLPTVEIDSMPTCSDCNEAKRFFQEHHIPYKDYNCEEDPKYAEEVQKLTGKQIIPTIKIDDHIFVGFSADVEVIKKPLKANA</sequence>
<protein>
    <submittedName>
        <fullName evidence="2">Glutaredoxin family protein</fullName>
    </submittedName>
</protein>
<dbReference type="InterPro" id="IPR051548">
    <property type="entry name" value="Grx-like_ET"/>
</dbReference>
<keyword evidence="3" id="KW-1185">Reference proteome</keyword>
<dbReference type="PANTHER" id="PTHR34386:SF1">
    <property type="entry name" value="GLUTAREDOXIN-LIKE PROTEIN NRDH"/>
    <property type="match status" value="1"/>
</dbReference>
<proteinExistence type="predicted"/>
<dbReference type="InterPro" id="IPR036249">
    <property type="entry name" value="Thioredoxin-like_sf"/>
</dbReference>
<accession>A0ABW2RQ63</accession>
<evidence type="ECO:0000313" key="2">
    <source>
        <dbReference type="EMBL" id="MFC7443133.1"/>
    </source>
</evidence>
<organism evidence="2 3">
    <name type="scientific">Laceyella putida</name>
    <dbReference type="NCBI Taxonomy" id="110101"/>
    <lineage>
        <taxon>Bacteria</taxon>
        <taxon>Bacillati</taxon>
        <taxon>Bacillota</taxon>
        <taxon>Bacilli</taxon>
        <taxon>Bacillales</taxon>
        <taxon>Thermoactinomycetaceae</taxon>
        <taxon>Laceyella</taxon>
    </lineage>
</organism>
<dbReference type="SUPFAM" id="SSF52833">
    <property type="entry name" value="Thioredoxin-like"/>
    <property type="match status" value="1"/>
</dbReference>